<comment type="caution">
    <text evidence="6">The sequence shown here is derived from an EMBL/GenBank/DDBJ whole genome shotgun (WGS) entry which is preliminary data.</text>
</comment>
<dbReference type="PANTHER" id="PTHR32410:SF216">
    <property type="entry name" value="PHORBOL-ESTER_DAG-TYPE DOMAIN-CONTAINING PROTEIN"/>
    <property type="match status" value="1"/>
</dbReference>
<keyword evidence="3" id="KW-0863">Zinc-finger</keyword>
<dbReference type="AlphaFoldDB" id="A0AAV5L847"/>
<dbReference type="Proteomes" id="UP001054252">
    <property type="component" value="Unassembled WGS sequence"/>
</dbReference>
<name>A0AAV5L847_9ROSI</name>
<proteinExistence type="predicted"/>
<feature type="domain" description="Zinc finger PHD-type" evidence="5">
    <location>
        <begin position="591"/>
        <end position="641"/>
    </location>
</feature>
<evidence type="ECO:0000256" key="4">
    <source>
        <dbReference type="ARBA" id="ARBA00022833"/>
    </source>
</evidence>
<evidence type="ECO:0000313" key="7">
    <source>
        <dbReference type="Proteomes" id="UP001054252"/>
    </source>
</evidence>
<protein>
    <recommendedName>
        <fullName evidence="5">Zinc finger PHD-type domain-containing protein</fullName>
    </recommendedName>
</protein>
<dbReference type="EMBL" id="BPVZ01000100">
    <property type="protein sequence ID" value="GKV33421.1"/>
    <property type="molecule type" value="Genomic_DNA"/>
</dbReference>
<dbReference type="PANTHER" id="PTHR32410">
    <property type="entry name" value="CYSTEINE/HISTIDINE-RICH C1 DOMAIN FAMILY PROTEIN"/>
    <property type="match status" value="1"/>
</dbReference>
<evidence type="ECO:0000256" key="2">
    <source>
        <dbReference type="ARBA" id="ARBA00022737"/>
    </source>
</evidence>
<dbReference type="Pfam" id="PF03107">
    <property type="entry name" value="C1_2"/>
    <property type="match status" value="5"/>
</dbReference>
<keyword evidence="4" id="KW-0862">Zinc</keyword>
<dbReference type="CDD" id="cd09272">
    <property type="entry name" value="RNase_HI_RT_Ty1"/>
    <property type="match status" value="1"/>
</dbReference>
<sequence length="690" mass="79199">MKPRDFLHEHPLHYFEEWSNDVHGKTRGVNCSSGCGQPISTQFYACIDCKFFLHKSCSELPLNITHPFHDNHPLTLLAKAPASASCDFCGNLVNGFVYHCSSCRFKLHIICAFLPQFLTGNFPKRDHHFSDVDEHPLFFIQEDLISSNKGYRYRCSPCKFQLHTRCALLITKDFPQREHHFSHVEHPLVFVQMLSNEVKINSSWSVCSQALLGTSFYNCPDCGFFLHKECEAELWLKIEHVAHPEHPLIPVFAANYACNFCQGIQAGEHSPQTCHGNCHWLRDVLQMAEPRQRSTTGFLVCLGNSPVSWKSKKQVTVSRSSAEAEYRAMAATASELSWLKTLLCDLQVSNSKPMTLYCDNRAALHIANNPVFHERTKHIEIDCHFVRCAVVLGDKIKHFSHEHELVLDNEEIVTNGDKKCCDGCVLPILTAAYSCPQAECNFSLHKACAQIGEEKPHWAYQDPLRVSMGCIFRCKCCKYDCSGFCCSVNRYSVCLRCSEIPFISTHEAHAQHSLFCDREHQGQSSGCSKRVSYYGGYKCTLAEEEENCKFALDYRCMTRPLTAEHRFHHHPLKLTYEDPYKDDDGDPFQHMCEICEDRRDPKQWFYRCDECDFDAHPDCVLGKYPFIKRGSISDIRCDSHERPLLYFQSEKYPYPECDRCGHPCKDQLALKCPHSKCNFALHFECAVRQP</sequence>
<reference evidence="6 7" key="1">
    <citation type="journal article" date="2021" name="Commun. Biol.">
        <title>The genome of Shorea leprosula (Dipterocarpaceae) highlights the ecological relevance of drought in aseasonal tropical rainforests.</title>
        <authorList>
            <person name="Ng K.K.S."/>
            <person name="Kobayashi M.J."/>
            <person name="Fawcett J.A."/>
            <person name="Hatakeyama M."/>
            <person name="Paape T."/>
            <person name="Ng C.H."/>
            <person name="Ang C.C."/>
            <person name="Tnah L.H."/>
            <person name="Lee C.T."/>
            <person name="Nishiyama T."/>
            <person name="Sese J."/>
            <person name="O'Brien M.J."/>
            <person name="Copetti D."/>
            <person name="Mohd Noor M.I."/>
            <person name="Ong R.C."/>
            <person name="Putra M."/>
            <person name="Sireger I.Z."/>
            <person name="Indrioko S."/>
            <person name="Kosugi Y."/>
            <person name="Izuno A."/>
            <person name="Isagi Y."/>
            <person name="Lee S.L."/>
            <person name="Shimizu K.K."/>
        </authorList>
    </citation>
    <scope>NUCLEOTIDE SEQUENCE [LARGE SCALE GENOMIC DNA]</scope>
    <source>
        <strain evidence="6">214</strain>
    </source>
</reference>
<feature type="domain" description="Zinc finger PHD-type" evidence="5">
    <location>
        <begin position="85"/>
        <end position="159"/>
    </location>
</feature>
<keyword evidence="1" id="KW-0479">Metal-binding</keyword>
<dbReference type="InterPro" id="IPR053192">
    <property type="entry name" value="Vacuole_Formation_Reg"/>
</dbReference>
<dbReference type="InterPro" id="IPR001965">
    <property type="entry name" value="Znf_PHD"/>
</dbReference>
<dbReference type="InterPro" id="IPR046349">
    <property type="entry name" value="C1-like_sf"/>
</dbReference>
<dbReference type="GO" id="GO:0008270">
    <property type="term" value="F:zinc ion binding"/>
    <property type="evidence" value="ECO:0007669"/>
    <property type="project" value="UniProtKB-KW"/>
</dbReference>
<gene>
    <name evidence="6" type="ORF">SLEP1_g41938</name>
</gene>
<keyword evidence="2" id="KW-0677">Repeat</keyword>
<evidence type="ECO:0000313" key="6">
    <source>
        <dbReference type="EMBL" id="GKV33421.1"/>
    </source>
</evidence>
<organism evidence="6 7">
    <name type="scientific">Rubroshorea leprosula</name>
    <dbReference type="NCBI Taxonomy" id="152421"/>
    <lineage>
        <taxon>Eukaryota</taxon>
        <taxon>Viridiplantae</taxon>
        <taxon>Streptophyta</taxon>
        <taxon>Embryophyta</taxon>
        <taxon>Tracheophyta</taxon>
        <taxon>Spermatophyta</taxon>
        <taxon>Magnoliopsida</taxon>
        <taxon>eudicotyledons</taxon>
        <taxon>Gunneridae</taxon>
        <taxon>Pentapetalae</taxon>
        <taxon>rosids</taxon>
        <taxon>malvids</taxon>
        <taxon>Malvales</taxon>
        <taxon>Dipterocarpaceae</taxon>
        <taxon>Rubroshorea</taxon>
    </lineage>
</organism>
<evidence type="ECO:0000256" key="1">
    <source>
        <dbReference type="ARBA" id="ARBA00022723"/>
    </source>
</evidence>
<evidence type="ECO:0000256" key="3">
    <source>
        <dbReference type="ARBA" id="ARBA00022771"/>
    </source>
</evidence>
<dbReference type="SMART" id="SM00249">
    <property type="entry name" value="PHD"/>
    <property type="match status" value="2"/>
</dbReference>
<keyword evidence="7" id="KW-1185">Reference proteome</keyword>
<accession>A0AAV5L847</accession>
<dbReference type="SUPFAM" id="SSF57889">
    <property type="entry name" value="Cysteine-rich domain"/>
    <property type="match status" value="5"/>
</dbReference>
<dbReference type="InterPro" id="IPR004146">
    <property type="entry name" value="DC1"/>
</dbReference>
<evidence type="ECO:0000259" key="5">
    <source>
        <dbReference type="SMART" id="SM00249"/>
    </source>
</evidence>